<keyword evidence="2" id="KW-0489">Methyltransferase</keyword>
<dbReference type="OrthoDB" id="9808140at2"/>
<dbReference type="CDD" id="cd02440">
    <property type="entry name" value="AdoMet_MTases"/>
    <property type="match status" value="1"/>
</dbReference>
<dbReference type="GO" id="GO:0008757">
    <property type="term" value="F:S-adenosylmethionine-dependent methyltransferase activity"/>
    <property type="evidence" value="ECO:0007669"/>
    <property type="project" value="InterPro"/>
</dbReference>
<sequence>MAEINFLTRYQAATKRDYVQRVVDHDKAQCAEIAKQWGFDYWDGDRRFGYGGMRYDGRWRPIAEDIARHYGLKAGMRVLDIGCGKAFLLYELTQAVPGLEVVGLDISAYGIANAKEEMRPYLLEGNCTSLPFPDGHFDFVYSINTFHNLLNFELMAALKEMQRVGKGAKWLCVESYRNEREKANLLYWQLTCETFYTPAEWQWFCQMAGYDGDRGFIYFE</sequence>
<dbReference type="InterPro" id="IPR029063">
    <property type="entry name" value="SAM-dependent_MTases_sf"/>
</dbReference>
<dbReference type="GO" id="GO:0032259">
    <property type="term" value="P:methylation"/>
    <property type="evidence" value="ECO:0007669"/>
    <property type="project" value="UniProtKB-KW"/>
</dbReference>
<dbReference type="PANTHER" id="PTHR42912">
    <property type="entry name" value="METHYLTRANSFERASE"/>
    <property type="match status" value="1"/>
</dbReference>
<organism evidence="2 3">
    <name type="scientific">Paramagnetospirillum magneticum (strain ATCC 700264 / AMB-1)</name>
    <name type="common">Magnetospirillum magneticum</name>
    <dbReference type="NCBI Taxonomy" id="342108"/>
    <lineage>
        <taxon>Bacteria</taxon>
        <taxon>Pseudomonadati</taxon>
        <taxon>Pseudomonadota</taxon>
        <taxon>Alphaproteobacteria</taxon>
        <taxon>Rhodospirillales</taxon>
        <taxon>Magnetospirillaceae</taxon>
        <taxon>Paramagnetospirillum</taxon>
    </lineage>
</organism>
<dbReference type="STRING" id="342108.amb0071"/>
<evidence type="ECO:0000313" key="3">
    <source>
        <dbReference type="Proteomes" id="UP000007058"/>
    </source>
</evidence>
<dbReference type="RefSeq" id="WP_011382518.1">
    <property type="nucleotide sequence ID" value="NC_007626.1"/>
</dbReference>
<proteinExistence type="predicted"/>
<evidence type="ECO:0000313" key="2">
    <source>
        <dbReference type="EMBL" id="BAE48875.1"/>
    </source>
</evidence>
<keyword evidence="2" id="KW-0808">Transferase</keyword>
<name>Q2WBA0_PARM1</name>
<keyword evidence="3" id="KW-1185">Reference proteome</keyword>
<dbReference type="InterPro" id="IPR013216">
    <property type="entry name" value="Methyltransf_11"/>
</dbReference>
<reference evidence="2 3" key="1">
    <citation type="journal article" date="2005" name="DNA Res.">
        <title>Complete genome sequence of the facultative anaerobic magnetotactic bacterium Magnetospirillum sp. strain AMB-1.</title>
        <authorList>
            <person name="Matsunaga T."/>
            <person name="Okamura Y."/>
            <person name="Fukuda Y."/>
            <person name="Wahyudi A.T."/>
            <person name="Murase Y."/>
            <person name="Takeyama H."/>
        </authorList>
    </citation>
    <scope>NUCLEOTIDE SEQUENCE [LARGE SCALE GENOMIC DNA]</scope>
    <source>
        <strain evidence="3">ATCC 700264 / AMB-1</strain>
    </source>
</reference>
<feature type="domain" description="Methyltransferase type 11" evidence="1">
    <location>
        <begin position="79"/>
        <end position="166"/>
    </location>
</feature>
<dbReference type="SUPFAM" id="SSF53335">
    <property type="entry name" value="S-adenosyl-L-methionine-dependent methyltransferases"/>
    <property type="match status" value="1"/>
</dbReference>
<protein>
    <submittedName>
        <fullName evidence="2">SAM-dependent methyltransferase</fullName>
    </submittedName>
</protein>
<accession>Q2WBA0</accession>
<dbReference type="AlphaFoldDB" id="Q2WBA0"/>
<dbReference type="HOGENOM" id="CLU_1259534_0_0_5"/>
<dbReference type="EMBL" id="AP007255">
    <property type="protein sequence ID" value="BAE48875.1"/>
    <property type="molecule type" value="Genomic_DNA"/>
</dbReference>
<gene>
    <name evidence="2" type="ordered locus">amb0071</name>
</gene>
<dbReference type="Proteomes" id="UP000007058">
    <property type="component" value="Chromosome"/>
</dbReference>
<dbReference type="Pfam" id="PF08241">
    <property type="entry name" value="Methyltransf_11"/>
    <property type="match status" value="1"/>
</dbReference>
<dbReference type="Gene3D" id="3.40.50.150">
    <property type="entry name" value="Vaccinia Virus protein VP39"/>
    <property type="match status" value="1"/>
</dbReference>
<dbReference type="KEGG" id="mag:amb0071"/>
<evidence type="ECO:0000259" key="1">
    <source>
        <dbReference type="Pfam" id="PF08241"/>
    </source>
</evidence>
<dbReference type="InterPro" id="IPR050508">
    <property type="entry name" value="Methyltransf_Superfamily"/>
</dbReference>